<sequence length="425" mass="47286">MTANFLQQPWVGTIAFICLIGTLPGQAATSPVPQPSPVGKPAPQKPPSQPDKFPPSPLELTAPDPLLPGGLQRPLSESERQKLGTALDDLNAQAIAKYRSGDIINAFEIWNRELRLRRALGLLNEVEALGRVGDIAWKQNQPNQVIVITRRLQAIQKQVQAPSAKTNLSERPQILQALGTAYQLVRSPGLAVSVYEQMLAEARQRKDATEEVSLLNTIGQLHLSWFDYPKATATYQELLTLSQGQRDRAGEAFYLNQLAYVHEQAKQPAQAIPYQQQLADLYQKNSQPELLPALKIRIADNYATSGQINLAEQNYQEAFKLAQPVFQLAYAGDALRKLGVLYRSNDRLDAALQVYEYLAGVEQQAYDTYGLMDTYDQIGQIHLARKAYPQALTAFNQGLAVAKQLNYRTDYFTSQIQQVAQKTGQ</sequence>
<name>A0A2T1DMD2_9CYAN</name>
<protein>
    <submittedName>
        <fullName evidence="3">Uncharacterized protein</fullName>
    </submittedName>
</protein>
<proteinExistence type="predicted"/>
<gene>
    <name evidence="3" type="ORF">C7B65_03290</name>
</gene>
<dbReference type="SMART" id="SM00028">
    <property type="entry name" value="TPR"/>
    <property type="match status" value="7"/>
</dbReference>
<dbReference type="SUPFAM" id="SSF48452">
    <property type="entry name" value="TPR-like"/>
    <property type="match status" value="1"/>
</dbReference>
<organism evidence="3 4">
    <name type="scientific">Phormidesmis priestleyi ULC007</name>
    <dbReference type="NCBI Taxonomy" id="1920490"/>
    <lineage>
        <taxon>Bacteria</taxon>
        <taxon>Bacillati</taxon>
        <taxon>Cyanobacteriota</taxon>
        <taxon>Cyanophyceae</taxon>
        <taxon>Leptolyngbyales</taxon>
        <taxon>Leptolyngbyaceae</taxon>
        <taxon>Phormidesmis</taxon>
    </lineage>
</organism>
<dbReference type="STRING" id="1920490.GCA_001895925_01644"/>
<reference evidence="3 4" key="1">
    <citation type="submission" date="2018-02" db="EMBL/GenBank/DDBJ databases">
        <authorList>
            <person name="Cohen D.B."/>
            <person name="Kent A.D."/>
        </authorList>
    </citation>
    <scope>NUCLEOTIDE SEQUENCE [LARGE SCALE GENOMIC DNA]</scope>
    <source>
        <strain evidence="3 4">ULC007</strain>
    </source>
</reference>
<feature type="chain" id="PRO_5015591554" evidence="2">
    <location>
        <begin position="28"/>
        <end position="425"/>
    </location>
</feature>
<evidence type="ECO:0000313" key="4">
    <source>
        <dbReference type="Proteomes" id="UP000238634"/>
    </source>
</evidence>
<dbReference type="PANTHER" id="PTHR10098">
    <property type="entry name" value="RAPSYN-RELATED"/>
    <property type="match status" value="1"/>
</dbReference>
<dbReference type="InterPro" id="IPR011990">
    <property type="entry name" value="TPR-like_helical_dom_sf"/>
</dbReference>
<accession>A0A2T1DMD2</accession>
<reference evidence="3 4" key="2">
    <citation type="submission" date="2018-03" db="EMBL/GenBank/DDBJ databases">
        <title>The ancient ancestry and fast evolution of plastids.</title>
        <authorList>
            <person name="Moore K.R."/>
            <person name="Magnabosco C."/>
            <person name="Momper L."/>
            <person name="Gold D.A."/>
            <person name="Bosak T."/>
            <person name="Fournier G.P."/>
        </authorList>
    </citation>
    <scope>NUCLEOTIDE SEQUENCE [LARGE SCALE GENOMIC DNA]</scope>
    <source>
        <strain evidence="3 4">ULC007</strain>
    </source>
</reference>
<feature type="compositionally biased region" description="Pro residues" evidence="1">
    <location>
        <begin position="32"/>
        <end position="57"/>
    </location>
</feature>
<dbReference type="InterPro" id="IPR019734">
    <property type="entry name" value="TPR_rpt"/>
</dbReference>
<comment type="caution">
    <text evidence="3">The sequence shown here is derived from an EMBL/GenBank/DDBJ whole genome shotgun (WGS) entry which is preliminary data.</text>
</comment>
<evidence type="ECO:0000256" key="2">
    <source>
        <dbReference type="SAM" id="SignalP"/>
    </source>
</evidence>
<dbReference type="Gene3D" id="1.25.40.10">
    <property type="entry name" value="Tetratricopeptide repeat domain"/>
    <property type="match status" value="2"/>
</dbReference>
<keyword evidence="2" id="KW-0732">Signal</keyword>
<keyword evidence="4" id="KW-1185">Reference proteome</keyword>
<feature type="region of interest" description="Disordered" evidence="1">
    <location>
        <begin position="28"/>
        <end position="80"/>
    </location>
</feature>
<evidence type="ECO:0000256" key="1">
    <source>
        <dbReference type="SAM" id="MobiDB-lite"/>
    </source>
</evidence>
<dbReference type="EMBL" id="PVWG01000002">
    <property type="protein sequence ID" value="PSB21621.1"/>
    <property type="molecule type" value="Genomic_DNA"/>
</dbReference>
<dbReference type="AlphaFoldDB" id="A0A2T1DMD2"/>
<dbReference type="RefSeq" id="WP_073069470.1">
    <property type="nucleotide sequence ID" value="NZ_MPPI01000002.1"/>
</dbReference>
<dbReference type="PANTHER" id="PTHR10098:SF108">
    <property type="entry name" value="TETRATRICOPEPTIDE REPEAT PROTEIN 28"/>
    <property type="match status" value="1"/>
</dbReference>
<dbReference type="OrthoDB" id="419844at2"/>
<evidence type="ECO:0000313" key="3">
    <source>
        <dbReference type="EMBL" id="PSB21621.1"/>
    </source>
</evidence>
<feature type="signal peptide" evidence="2">
    <location>
        <begin position="1"/>
        <end position="27"/>
    </location>
</feature>
<dbReference type="Proteomes" id="UP000238634">
    <property type="component" value="Unassembled WGS sequence"/>
</dbReference>